<proteinExistence type="predicted"/>
<sequence length="34" mass="3944">WVKKGFLVALEMTVSVVSFKMTGEKFNTNNFKVY</sequence>
<dbReference type="EMBL" id="AMFJ01021615">
    <property type="protein sequence ID" value="EKD66573.1"/>
    <property type="molecule type" value="Genomic_DNA"/>
</dbReference>
<name>K2BCS9_9BACT</name>
<reference evidence="1" key="1">
    <citation type="journal article" date="2012" name="Science">
        <title>Fermentation, hydrogen, and sulfur metabolism in multiple uncultivated bacterial phyla.</title>
        <authorList>
            <person name="Wrighton K.C."/>
            <person name="Thomas B.C."/>
            <person name="Sharon I."/>
            <person name="Miller C.S."/>
            <person name="Castelle C.J."/>
            <person name="VerBerkmoes N.C."/>
            <person name="Wilkins M.J."/>
            <person name="Hettich R.L."/>
            <person name="Lipton M.S."/>
            <person name="Williams K.H."/>
            <person name="Long P.E."/>
            <person name="Banfield J.F."/>
        </authorList>
    </citation>
    <scope>NUCLEOTIDE SEQUENCE [LARGE SCALE GENOMIC DNA]</scope>
</reference>
<protein>
    <submittedName>
        <fullName evidence="1">Uncharacterized protein</fullName>
    </submittedName>
</protein>
<accession>K2BCS9</accession>
<evidence type="ECO:0000313" key="1">
    <source>
        <dbReference type="EMBL" id="EKD66573.1"/>
    </source>
</evidence>
<feature type="non-terminal residue" evidence="1">
    <location>
        <position position="1"/>
    </location>
</feature>
<comment type="caution">
    <text evidence="1">The sequence shown here is derived from an EMBL/GenBank/DDBJ whole genome shotgun (WGS) entry which is preliminary data.</text>
</comment>
<dbReference type="AlphaFoldDB" id="K2BCS9"/>
<organism evidence="1">
    <name type="scientific">uncultured bacterium</name>
    <name type="common">gcode 4</name>
    <dbReference type="NCBI Taxonomy" id="1234023"/>
    <lineage>
        <taxon>Bacteria</taxon>
        <taxon>environmental samples</taxon>
    </lineage>
</organism>
<gene>
    <name evidence="1" type="ORF">ACD_49C00029G0001</name>
</gene>